<organism evidence="2 4">
    <name type="scientific">Ictalurus punctatus</name>
    <name type="common">Channel catfish</name>
    <name type="synonym">Silurus punctatus</name>
    <dbReference type="NCBI Taxonomy" id="7998"/>
    <lineage>
        <taxon>Eukaryota</taxon>
        <taxon>Metazoa</taxon>
        <taxon>Chordata</taxon>
        <taxon>Craniata</taxon>
        <taxon>Vertebrata</taxon>
        <taxon>Euteleostomi</taxon>
        <taxon>Actinopterygii</taxon>
        <taxon>Neopterygii</taxon>
        <taxon>Teleostei</taxon>
        <taxon>Ostariophysi</taxon>
        <taxon>Siluriformes</taxon>
        <taxon>Ictaluridae</taxon>
        <taxon>Ictalurus</taxon>
    </lineage>
</organism>
<dbReference type="GeneID" id="108263565"/>
<feature type="compositionally biased region" description="Basic and acidic residues" evidence="1">
    <location>
        <begin position="28"/>
        <end position="42"/>
    </location>
</feature>
<dbReference type="OrthoDB" id="8897346at2759"/>
<accession>A0A2D0QNR0</accession>
<dbReference type="RefSeq" id="XP_053540983.1">
    <property type="nucleotide sequence ID" value="XM_053685008.1"/>
</dbReference>
<evidence type="ECO:0000313" key="3">
    <source>
        <dbReference type="RefSeq" id="XP_017320022.2"/>
    </source>
</evidence>
<dbReference type="RefSeq" id="XP_047012655.2">
    <property type="nucleotide sequence ID" value="XM_047156699.2"/>
</dbReference>
<reference evidence="3 4" key="2">
    <citation type="submission" date="2025-04" db="UniProtKB">
        <authorList>
            <consortium name="RefSeq"/>
        </authorList>
    </citation>
    <scope>IDENTIFICATION</scope>
    <source>
        <tissue evidence="3 4">Blood</tissue>
    </source>
</reference>
<gene>
    <name evidence="3 4 5 6" type="primary">LOC108263565</name>
</gene>
<dbReference type="RefSeq" id="XP_017320022.2">
    <property type="nucleotide sequence ID" value="XM_017464533.3"/>
</dbReference>
<sequence length="420" mass="47297">METNSSQRRHEKSSRIITRDKRKHFIKQARDGKSGKVAKNTENEQEEEPLSADVELEPLSVDDYQTLLELLKINLPEGALNPEVTQRSTHPDVIKDSKAIVQDLRNAKITVVGKPRLSCVEVKRAHGQKEKGKIRDVVNSLFFTNCNKASAETLKKRWEKNAPESGCRFRMRDTFNETPISTPEKSVSSNPSRKAWFGNPEDNKNNATDCFRFFLEKIGLDIEHAKYKTEYPVESGFISGRLDFLLDISNPAVSSEASRSEKIIIECKGTKGDMVKNVFTLPHDEGHEVELTKSHEYYYQTQAYLYILKKELNPVPVRAVMVVKLTAEGTKPKFYWGELSNNTEHIEELNNFCQEEALPRFLAVLNLIFQKVKERGGAGETERGGAGETERGGAGETERGGAGETERGGAGGTEREEKME</sequence>
<protein>
    <submittedName>
        <fullName evidence="3 4">Uncharacterized protein LOC108263565</fullName>
    </submittedName>
</protein>
<dbReference type="KEGG" id="ipu:108263565"/>
<evidence type="ECO:0000313" key="5">
    <source>
        <dbReference type="RefSeq" id="XP_047012655.2"/>
    </source>
</evidence>
<evidence type="ECO:0000313" key="6">
    <source>
        <dbReference type="RefSeq" id="XP_053540983.1"/>
    </source>
</evidence>
<keyword evidence="2" id="KW-1185">Reference proteome</keyword>
<name>A0A2D0QNR0_ICTPU</name>
<evidence type="ECO:0000313" key="2">
    <source>
        <dbReference type="Proteomes" id="UP000221080"/>
    </source>
</evidence>
<dbReference type="Proteomes" id="UP000221080">
    <property type="component" value="Chromosome 1"/>
</dbReference>
<dbReference type="AlphaFoldDB" id="A0A2D0QNR0"/>
<feature type="region of interest" description="Disordered" evidence="1">
    <location>
        <begin position="1"/>
        <end position="50"/>
    </location>
</feature>
<proteinExistence type="predicted"/>
<dbReference type="RefSeq" id="XP_017320037.2">
    <property type="nucleotide sequence ID" value="XM_017464548.3"/>
</dbReference>
<evidence type="ECO:0000313" key="4">
    <source>
        <dbReference type="RefSeq" id="XP_017320037.2"/>
    </source>
</evidence>
<reference evidence="2" key="1">
    <citation type="journal article" date="2016" name="Nat. Commun.">
        <title>The channel catfish genome sequence provides insights into the evolution of scale formation in teleosts.</title>
        <authorList>
            <person name="Liu Z."/>
            <person name="Liu S."/>
            <person name="Yao J."/>
            <person name="Bao L."/>
            <person name="Zhang J."/>
            <person name="Li Y."/>
            <person name="Jiang C."/>
            <person name="Sun L."/>
            <person name="Wang R."/>
            <person name="Zhang Y."/>
            <person name="Zhou T."/>
            <person name="Zeng Q."/>
            <person name="Fu Q."/>
            <person name="Gao S."/>
            <person name="Li N."/>
            <person name="Koren S."/>
            <person name="Jiang Y."/>
            <person name="Zimin A."/>
            <person name="Xu P."/>
            <person name="Phillippy A.M."/>
            <person name="Geng X."/>
            <person name="Song L."/>
            <person name="Sun F."/>
            <person name="Li C."/>
            <person name="Wang X."/>
            <person name="Chen A."/>
            <person name="Jin Y."/>
            <person name="Yuan Z."/>
            <person name="Yang Y."/>
            <person name="Tan S."/>
            <person name="Peatman E."/>
            <person name="Lu J."/>
            <person name="Qin Z."/>
            <person name="Dunham R."/>
            <person name="Li Z."/>
            <person name="Sonstegard T."/>
            <person name="Feng J."/>
            <person name="Danzmann R.G."/>
            <person name="Schroeder S."/>
            <person name="Scheffler B."/>
            <person name="Duke M.V."/>
            <person name="Ballard L."/>
            <person name="Kucuktas H."/>
            <person name="Kaltenboeck L."/>
            <person name="Liu H."/>
            <person name="Armbruster J."/>
            <person name="Xie Y."/>
            <person name="Kirby M.L."/>
            <person name="Tian Y."/>
            <person name="Flanagan M.E."/>
            <person name="Mu W."/>
            <person name="Waldbieser G.C."/>
        </authorList>
    </citation>
    <scope>NUCLEOTIDE SEQUENCE [LARGE SCALE GENOMIC DNA]</scope>
    <source>
        <strain evidence="2">SDA103</strain>
    </source>
</reference>
<feature type="region of interest" description="Disordered" evidence="1">
    <location>
        <begin position="375"/>
        <end position="420"/>
    </location>
</feature>
<evidence type="ECO:0000256" key="1">
    <source>
        <dbReference type="SAM" id="MobiDB-lite"/>
    </source>
</evidence>